<evidence type="ECO:0000313" key="2">
    <source>
        <dbReference type="EMBL" id="TGZ57918.1"/>
    </source>
</evidence>
<protein>
    <submittedName>
        <fullName evidence="2">Uncharacterized protein</fullName>
    </submittedName>
</protein>
<feature type="region of interest" description="Disordered" evidence="1">
    <location>
        <begin position="468"/>
        <end position="521"/>
    </location>
</feature>
<proteinExistence type="predicted"/>
<accession>A0A4S2LBY6</accession>
<dbReference type="EMBL" id="QBLH01000104">
    <property type="protein sequence ID" value="TGZ57918.1"/>
    <property type="molecule type" value="Genomic_DNA"/>
</dbReference>
<name>A0A4S2LBY6_9HYME</name>
<organism evidence="2 3">
    <name type="scientific">Temnothorax longispinosus</name>
    <dbReference type="NCBI Taxonomy" id="300112"/>
    <lineage>
        <taxon>Eukaryota</taxon>
        <taxon>Metazoa</taxon>
        <taxon>Ecdysozoa</taxon>
        <taxon>Arthropoda</taxon>
        <taxon>Hexapoda</taxon>
        <taxon>Insecta</taxon>
        <taxon>Pterygota</taxon>
        <taxon>Neoptera</taxon>
        <taxon>Endopterygota</taxon>
        <taxon>Hymenoptera</taxon>
        <taxon>Apocrita</taxon>
        <taxon>Aculeata</taxon>
        <taxon>Formicoidea</taxon>
        <taxon>Formicidae</taxon>
        <taxon>Myrmicinae</taxon>
        <taxon>Temnothorax</taxon>
    </lineage>
</organism>
<keyword evidence="3" id="KW-1185">Reference proteome</keyword>
<comment type="caution">
    <text evidence="2">The sequence shown here is derived from an EMBL/GenBank/DDBJ whole genome shotgun (WGS) entry which is preliminary data.</text>
</comment>
<sequence>MDEVKLAETRTAITVAIPENRGSLSHDCYLHVLFIDCLVVSRQPATYVVGPKARLAVIATERRGVTESDEIPVEGSNRSRREFHIQFSLHDPAMNGAYRETSAGMERLLLSPYESTNASIAANSLEKSSRRYIIRRAGNKFVSHCATYRARNARDTFVSLRVLAEGRMGYTAEENDYQVVRQILTVSSFKNFLRRQQNAHRMRNLAQNWQPPMFFGVSHRRISRINRHSVVYGRYHILATTRRGSDALVGTYAHAGKLLVKCLVEGRWGGGLAGMGTLYRRLTLVTLSTKRQRCVTNPSCLNRRRRVDYRRDLKTGAVDVRLIRCMRKRRYLPRTTLVTFFSHKSVGASLRARRFDANFSVTARPSELANYRRYNNASPVTIKSNDSFRATLVGLSVSGVGGGIVLATKQQQRAVRQGRFTEDIRHREGSVWLVSPYTFSVSLTSPSSFSPSSLPLSFCPLTGSREMANAGSGSCRRVNAAGERKKSRRTNGSRPRSADKRGRPRGGLRPGGEKGEGAGSKLKFHAPLFDPAEGIGAKGCRGSATVAAAEAAGDDRRGRAVGAETLIPGYIHGVTEPRFFGLNDFDFDSAQRNEINRVPFVLLTIVAYDDRPRRTSRSFRDDCAFSMRVSRYVAVGAPWIRMDPEPPGLDYPFGNANAIHRTVVRTRRRNVRGERLRGAVGGAAREQRVDGMERRKKKEKKEVVEEGEEEGPAFSEIIVLAISVSRRQRTRFICRVYCR</sequence>
<gene>
    <name evidence="2" type="ORF">DBV15_07594</name>
</gene>
<feature type="region of interest" description="Disordered" evidence="1">
    <location>
        <begin position="683"/>
        <end position="706"/>
    </location>
</feature>
<dbReference type="Proteomes" id="UP000310200">
    <property type="component" value="Unassembled WGS sequence"/>
</dbReference>
<evidence type="ECO:0000256" key="1">
    <source>
        <dbReference type="SAM" id="MobiDB-lite"/>
    </source>
</evidence>
<evidence type="ECO:0000313" key="3">
    <source>
        <dbReference type="Proteomes" id="UP000310200"/>
    </source>
</evidence>
<reference evidence="2 3" key="1">
    <citation type="journal article" date="2019" name="Philos. Trans. R. Soc. Lond., B, Biol. Sci.">
        <title>Ant behaviour and brain gene expression of defending hosts depend on the ecological success of the intruding social parasite.</title>
        <authorList>
            <person name="Kaur R."/>
            <person name="Stoldt M."/>
            <person name="Jongepier E."/>
            <person name="Feldmeyer B."/>
            <person name="Menzel F."/>
            <person name="Bornberg-Bauer E."/>
            <person name="Foitzik S."/>
        </authorList>
    </citation>
    <scope>NUCLEOTIDE SEQUENCE [LARGE SCALE GENOMIC DNA]</scope>
    <source>
        <tissue evidence="2">Whole body</tissue>
    </source>
</reference>
<dbReference type="AlphaFoldDB" id="A0A4S2LBY6"/>